<dbReference type="InterPro" id="IPR036052">
    <property type="entry name" value="TrpB-like_PALP_sf"/>
</dbReference>
<comment type="caution">
    <text evidence="8">The sequence shown here is derived from an EMBL/GenBank/DDBJ whole genome shotgun (WGS) entry which is preliminary data.</text>
</comment>
<gene>
    <name evidence="8" type="ORF">QTP81_12750</name>
</gene>
<keyword evidence="6" id="KW-0663">Pyridoxal phosphate</keyword>
<sequence length="336" mass="35962">MDFSDIKAAHTRIKPMIKRTPIVSSKRLNQWLSGNLAAGNQHEVFFKAECLQTTGAFKLRGASNFIAKLLESGENPRQFVANSSGNHAQAVAYAARKFGVPATIYAADTISPIKAAATQSYGAELKTFAKRTLADAAVAEASQADGVVWIPPFNHPDIIAGQGTAALEAIEELESVDAVFAPCGGGGLVSGSLVTTRALAPKAQVIGAEPLAANDAAESLRQGTIQYLTDTPKTLADGAATPSVGEHTFPFLQQLDGFYEVSEQQICYWTQWLHHLLKLHIEPTCCMTMSAVAQWLSNQTRPQRVLVILSGGNISSQSMQTIHATDYLAQPPSLIE</sequence>
<dbReference type="Gene3D" id="3.40.50.1100">
    <property type="match status" value="2"/>
</dbReference>
<dbReference type="Proteomes" id="UP001234343">
    <property type="component" value="Unassembled WGS sequence"/>
</dbReference>
<comment type="cofactor">
    <cofactor evidence="3">
        <name>Mn(2+)</name>
        <dbReference type="ChEBI" id="CHEBI:29035"/>
    </cofactor>
</comment>
<proteinExistence type="predicted"/>
<accession>A0ABT7SZ49</accession>
<dbReference type="InterPro" id="IPR001926">
    <property type="entry name" value="TrpB-like_PALP"/>
</dbReference>
<evidence type="ECO:0000256" key="6">
    <source>
        <dbReference type="ARBA" id="ARBA00022898"/>
    </source>
</evidence>
<dbReference type="RefSeq" id="WP_289366273.1">
    <property type="nucleotide sequence ID" value="NZ_JAUCBP010000011.1"/>
</dbReference>
<dbReference type="PANTHER" id="PTHR43050:SF1">
    <property type="entry name" value="SERINE RACEMASE"/>
    <property type="match status" value="1"/>
</dbReference>
<evidence type="ECO:0000256" key="2">
    <source>
        <dbReference type="ARBA" id="ARBA00001933"/>
    </source>
</evidence>
<evidence type="ECO:0000313" key="8">
    <source>
        <dbReference type="EMBL" id="MDM7861463.1"/>
    </source>
</evidence>
<evidence type="ECO:0000256" key="5">
    <source>
        <dbReference type="ARBA" id="ARBA00022842"/>
    </source>
</evidence>
<organism evidence="8 9">
    <name type="scientific">Alteromonas arenosi</name>
    <dbReference type="NCBI Taxonomy" id="3055817"/>
    <lineage>
        <taxon>Bacteria</taxon>
        <taxon>Pseudomonadati</taxon>
        <taxon>Pseudomonadota</taxon>
        <taxon>Gammaproteobacteria</taxon>
        <taxon>Alteromonadales</taxon>
        <taxon>Alteromonadaceae</taxon>
        <taxon>Alteromonas/Salinimonas group</taxon>
        <taxon>Alteromonas</taxon>
    </lineage>
</organism>
<evidence type="ECO:0000259" key="7">
    <source>
        <dbReference type="Pfam" id="PF00291"/>
    </source>
</evidence>
<dbReference type="NCBIfam" id="NF005147">
    <property type="entry name" value="PRK06608.1"/>
    <property type="match status" value="1"/>
</dbReference>
<evidence type="ECO:0000313" key="9">
    <source>
        <dbReference type="Proteomes" id="UP001234343"/>
    </source>
</evidence>
<comment type="cofactor">
    <cofactor evidence="4">
        <name>Mg(2+)</name>
        <dbReference type="ChEBI" id="CHEBI:18420"/>
    </cofactor>
</comment>
<name>A0ABT7SZ49_9ALTE</name>
<protein>
    <submittedName>
        <fullName evidence="8">Serine/threonine dehydratase</fullName>
    </submittedName>
</protein>
<dbReference type="SUPFAM" id="SSF53686">
    <property type="entry name" value="Tryptophan synthase beta subunit-like PLP-dependent enzymes"/>
    <property type="match status" value="1"/>
</dbReference>
<dbReference type="CDD" id="cd01562">
    <property type="entry name" value="Thr-dehyd"/>
    <property type="match status" value="1"/>
</dbReference>
<dbReference type="InterPro" id="IPR000634">
    <property type="entry name" value="Ser/Thr_deHydtase_PyrdxlP-BS"/>
</dbReference>
<comment type="cofactor">
    <cofactor evidence="2">
        <name>pyridoxal 5'-phosphate</name>
        <dbReference type="ChEBI" id="CHEBI:597326"/>
    </cofactor>
</comment>
<dbReference type="PROSITE" id="PS00165">
    <property type="entry name" value="DEHYDRATASE_SER_THR"/>
    <property type="match status" value="1"/>
</dbReference>
<reference evidence="8 9" key="1">
    <citation type="submission" date="2023-06" db="EMBL/GenBank/DDBJ databases">
        <title>Alteromonas sp. ASW11-36 isolated from intertidal sand.</title>
        <authorList>
            <person name="Li Y."/>
        </authorList>
    </citation>
    <scope>NUCLEOTIDE SEQUENCE [LARGE SCALE GENOMIC DNA]</scope>
    <source>
        <strain evidence="8 9">ASW11-36</strain>
    </source>
</reference>
<evidence type="ECO:0000256" key="4">
    <source>
        <dbReference type="ARBA" id="ARBA00001946"/>
    </source>
</evidence>
<keyword evidence="5" id="KW-0460">Magnesium</keyword>
<evidence type="ECO:0000256" key="1">
    <source>
        <dbReference type="ARBA" id="ARBA00001913"/>
    </source>
</evidence>
<dbReference type="EMBL" id="JAUCBP010000011">
    <property type="protein sequence ID" value="MDM7861463.1"/>
    <property type="molecule type" value="Genomic_DNA"/>
</dbReference>
<keyword evidence="9" id="KW-1185">Reference proteome</keyword>
<dbReference type="PANTHER" id="PTHR43050">
    <property type="entry name" value="SERINE / THREONINE RACEMASE FAMILY MEMBER"/>
    <property type="match status" value="1"/>
</dbReference>
<feature type="domain" description="Tryptophan synthase beta chain-like PALP" evidence="7">
    <location>
        <begin position="14"/>
        <end position="311"/>
    </location>
</feature>
<evidence type="ECO:0000256" key="3">
    <source>
        <dbReference type="ARBA" id="ARBA00001936"/>
    </source>
</evidence>
<dbReference type="Pfam" id="PF00291">
    <property type="entry name" value="PALP"/>
    <property type="match status" value="1"/>
</dbReference>
<comment type="cofactor">
    <cofactor evidence="1">
        <name>Ca(2+)</name>
        <dbReference type="ChEBI" id="CHEBI:29108"/>
    </cofactor>
</comment>